<keyword evidence="13" id="KW-1185">Reference proteome</keyword>
<dbReference type="STRING" id="93220.A6P55_09645"/>
<comment type="catalytic activity">
    <reaction evidence="8">
        <text>a D-alpha-amino acid + O2 + H2O = a 2-oxocarboxylate + H2O2 + NH4(+)</text>
        <dbReference type="Rhea" id="RHEA:21816"/>
        <dbReference type="ChEBI" id="CHEBI:15377"/>
        <dbReference type="ChEBI" id="CHEBI:15379"/>
        <dbReference type="ChEBI" id="CHEBI:16240"/>
        <dbReference type="ChEBI" id="CHEBI:28938"/>
        <dbReference type="ChEBI" id="CHEBI:35179"/>
        <dbReference type="ChEBI" id="CHEBI:59871"/>
        <dbReference type="EC" id="1.4.3.3"/>
    </reaction>
    <physiologicalReaction direction="left-to-right" evidence="8">
        <dbReference type="Rhea" id="RHEA:21817"/>
    </physiologicalReaction>
</comment>
<proteinExistence type="inferred from homology"/>
<evidence type="ECO:0000313" key="13">
    <source>
        <dbReference type="Proteomes" id="UP000361468"/>
    </source>
</evidence>
<dbReference type="InterPro" id="IPR023209">
    <property type="entry name" value="DAO"/>
</dbReference>
<keyword evidence="10" id="KW-0808">Transferase</keyword>
<evidence type="ECO:0000256" key="4">
    <source>
        <dbReference type="ARBA" id="ARBA00022827"/>
    </source>
</evidence>
<accession>A0A378YMJ5</accession>
<reference evidence="11 13" key="2">
    <citation type="submission" date="2019-08" db="EMBL/GenBank/DDBJ databases">
        <authorList>
            <person name="Peeters C."/>
        </authorList>
    </citation>
    <scope>NUCLEOTIDE SEQUENCE [LARGE SCALE GENOMIC DNA]</scope>
    <source>
        <strain evidence="11 13">LMG 31119</strain>
    </source>
</reference>
<dbReference type="GO" id="GO:0032259">
    <property type="term" value="P:methylation"/>
    <property type="evidence" value="ECO:0007669"/>
    <property type="project" value="UniProtKB-KW"/>
</dbReference>
<reference evidence="10 12" key="1">
    <citation type="submission" date="2018-06" db="EMBL/GenBank/DDBJ databases">
        <authorList>
            <consortium name="Pathogen Informatics"/>
            <person name="Doyle S."/>
        </authorList>
    </citation>
    <scope>NUCLEOTIDE SEQUENCE [LARGE SCALE GENOMIC DNA]</scope>
    <source>
        <strain evidence="10 12">NCTC13160</strain>
    </source>
</reference>
<evidence type="ECO:0000256" key="6">
    <source>
        <dbReference type="ARBA" id="ARBA00039101"/>
    </source>
</evidence>
<dbReference type="SUPFAM" id="SSF51905">
    <property type="entry name" value="FAD/NAD(P)-binding domain"/>
    <property type="match status" value="1"/>
</dbReference>
<dbReference type="EMBL" id="CABPSO010000005">
    <property type="protein sequence ID" value="VVE66015.1"/>
    <property type="molecule type" value="Genomic_DNA"/>
</dbReference>
<evidence type="ECO:0000313" key="10">
    <source>
        <dbReference type="EMBL" id="SUA78354.1"/>
    </source>
</evidence>
<evidence type="ECO:0000256" key="2">
    <source>
        <dbReference type="ARBA" id="ARBA00006730"/>
    </source>
</evidence>
<keyword evidence="4" id="KW-0274">FAD</keyword>
<feature type="domain" description="FAD dependent oxidoreductase" evidence="9">
    <location>
        <begin position="40"/>
        <end position="367"/>
    </location>
</feature>
<dbReference type="PANTHER" id="PTHR11530">
    <property type="entry name" value="D-AMINO ACID OXIDASE"/>
    <property type="match status" value="1"/>
</dbReference>
<dbReference type="Gene3D" id="3.30.9.10">
    <property type="entry name" value="D-Amino Acid Oxidase, subunit A, domain 2"/>
    <property type="match status" value="1"/>
</dbReference>
<dbReference type="Proteomes" id="UP000361468">
    <property type="component" value="Unassembled WGS sequence"/>
</dbReference>
<keyword evidence="5 11" id="KW-0560">Oxidoreductase</keyword>
<dbReference type="GO" id="GO:0003884">
    <property type="term" value="F:D-amino-acid oxidase activity"/>
    <property type="evidence" value="ECO:0007669"/>
    <property type="project" value="UniProtKB-EC"/>
</dbReference>
<dbReference type="GO" id="GO:0008168">
    <property type="term" value="F:methyltransferase activity"/>
    <property type="evidence" value="ECO:0007669"/>
    <property type="project" value="UniProtKB-KW"/>
</dbReference>
<sequence length="405" mass="43774">MRKGPHALPSTHTFAASRVPARRHGLRGNARMSAPISHPDIAILGGGLSGRLLAWQLIRGGARVALYERGDADGSSAAGWVAAAMLAPLAEAAVAEPSIVEMGAVGLERWPGLIDGLPEPVFFQRNGTLVVWHQPDRAESVMFDRRMRANAPPALLRGGVERLAGPQLGEVEPALAGRFQEGWLLPNEGQLDNRQLLRALAAGLAKAGAELHWHTEIAEGAYPQAGLVIDCRGLGARTALTQLRGVRGEVARIHAPGIGLRRPVRLLHPRYPIYIAPKENDLYVIGATELESEDMSPMTVRSALELLSAAHSLNPAFGEARIVELNVNCRPALPDHLPRVQWDGARLMRVNGLYRHGYLLAPAVTGEACALAQALMQTTSAPSGQAFDWETWRASRPWPDLFRQA</sequence>
<dbReference type="InterPro" id="IPR036188">
    <property type="entry name" value="FAD/NAD-bd_sf"/>
</dbReference>
<evidence type="ECO:0000259" key="9">
    <source>
        <dbReference type="Pfam" id="PF01266"/>
    </source>
</evidence>
<dbReference type="Gene3D" id="3.50.50.60">
    <property type="entry name" value="FAD/NAD(P)-binding domain"/>
    <property type="match status" value="1"/>
</dbReference>
<gene>
    <name evidence="11" type="primary">mnmC_1</name>
    <name evidence="10" type="ORF">NCTC13160_02488</name>
    <name evidence="11" type="ORF">PPN31119_02131</name>
</gene>
<protein>
    <recommendedName>
        <fullName evidence="7">D-amino-acid oxidase</fullName>
        <ecNumber evidence="6">1.4.3.3</ecNumber>
    </recommendedName>
</protein>
<evidence type="ECO:0000313" key="11">
    <source>
        <dbReference type="EMBL" id="VVE66015.1"/>
    </source>
</evidence>
<dbReference type="GO" id="GO:0046416">
    <property type="term" value="P:D-amino acid metabolic process"/>
    <property type="evidence" value="ECO:0007669"/>
    <property type="project" value="InterPro"/>
</dbReference>
<dbReference type="Proteomes" id="UP000254573">
    <property type="component" value="Unassembled WGS sequence"/>
</dbReference>
<dbReference type="SUPFAM" id="SSF54373">
    <property type="entry name" value="FAD-linked reductases, C-terminal domain"/>
    <property type="match status" value="1"/>
</dbReference>
<dbReference type="AlphaFoldDB" id="A0A378YMJ5"/>
<dbReference type="EC" id="1.4.3.3" evidence="6"/>
<dbReference type="GO" id="GO:0071949">
    <property type="term" value="F:FAD binding"/>
    <property type="evidence" value="ECO:0007669"/>
    <property type="project" value="InterPro"/>
</dbReference>
<evidence type="ECO:0000313" key="12">
    <source>
        <dbReference type="Proteomes" id="UP000254573"/>
    </source>
</evidence>
<dbReference type="EMBL" id="UGSG01000001">
    <property type="protein sequence ID" value="SUA78354.1"/>
    <property type="molecule type" value="Genomic_DNA"/>
</dbReference>
<keyword evidence="10" id="KW-0489">Methyltransferase</keyword>
<evidence type="ECO:0000256" key="1">
    <source>
        <dbReference type="ARBA" id="ARBA00001974"/>
    </source>
</evidence>
<dbReference type="InterPro" id="IPR006076">
    <property type="entry name" value="FAD-dep_OxRdtase"/>
</dbReference>
<comment type="similarity">
    <text evidence="2">Belongs to the DAMOX/DASOX family.</text>
</comment>
<dbReference type="Pfam" id="PF01266">
    <property type="entry name" value="DAO"/>
    <property type="match status" value="1"/>
</dbReference>
<dbReference type="PANTHER" id="PTHR11530:SF11">
    <property type="entry name" value="D-ASPARTATE OXIDASE"/>
    <property type="match status" value="1"/>
</dbReference>
<evidence type="ECO:0000256" key="3">
    <source>
        <dbReference type="ARBA" id="ARBA00022630"/>
    </source>
</evidence>
<evidence type="ECO:0000256" key="5">
    <source>
        <dbReference type="ARBA" id="ARBA00023002"/>
    </source>
</evidence>
<comment type="cofactor">
    <cofactor evidence="1">
        <name>FAD</name>
        <dbReference type="ChEBI" id="CHEBI:57692"/>
    </cofactor>
</comment>
<evidence type="ECO:0000256" key="8">
    <source>
        <dbReference type="ARBA" id="ARBA00049547"/>
    </source>
</evidence>
<organism evidence="10 12">
    <name type="scientific">Pandoraea pnomenusa</name>
    <dbReference type="NCBI Taxonomy" id="93220"/>
    <lineage>
        <taxon>Bacteria</taxon>
        <taxon>Pseudomonadati</taxon>
        <taxon>Pseudomonadota</taxon>
        <taxon>Betaproteobacteria</taxon>
        <taxon>Burkholderiales</taxon>
        <taxon>Burkholderiaceae</taxon>
        <taxon>Pandoraea</taxon>
    </lineage>
</organism>
<evidence type="ECO:0000256" key="7">
    <source>
        <dbReference type="ARBA" id="ARBA00039751"/>
    </source>
</evidence>
<name>A0A378YMJ5_9BURK</name>
<keyword evidence="3" id="KW-0285">Flavoprotein</keyword>